<dbReference type="RefSeq" id="XP_046591613.1">
    <property type="nucleotide sequence ID" value="XM_046735657.1"/>
</dbReference>
<dbReference type="Gene3D" id="2.130.10.30">
    <property type="entry name" value="Regulator of chromosome condensation 1/beta-lactamase-inhibitor protein II"/>
    <property type="match status" value="1"/>
</dbReference>
<gene>
    <name evidence="3 4 5 6" type="primary">LOC107227257</name>
</gene>
<dbReference type="InterPro" id="IPR000408">
    <property type="entry name" value="Reg_chr_condens"/>
</dbReference>
<dbReference type="AlphaFoldDB" id="A0A6J0CB22"/>
<dbReference type="Proteomes" id="UP000829291">
    <property type="component" value="Chromosome 3"/>
</dbReference>
<dbReference type="InParanoid" id="A0A6J0CB22"/>
<dbReference type="Pfam" id="PF00415">
    <property type="entry name" value="RCC1"/>
    <property type="match status" value="2"/>
</dbReference>
<dbReference type="RefSeq" id="XP_015523843.1">
    <property type="nucleotide sequence ID" value="XM_015668357.1"/>
</dbReference>
<evidence type="ECO:0000313" key="3">
    <source>
        <dbReference type="RefSeq" id="XP_015523843.1"/>
    </source>
</evidence>
<dbReference type="OrthoDB" id="5370059at2759"/>
<sequence>MKIYYTGLNNSELFCDEEGSVKQVIDKFTIVPFTGIDDLEIGWNYILLWRDKELFISGKINLNESTEVTDKIPVLLKLPEEMEGCVQAIPGKETITILSVKHEIWQYKVFDKMWKQVSNFIQAADDNSDQEYTVKIFQGGCTVALTNFGRVYNIPILVDMPKRVKFTDVACGFDHTIILAENGEVYSMGMGSRGQLGHGDLEDCDNPTIIEALAGLKVVQISAAGWHSAVVTDQGDLYTWGWNTEGQMGIPDEGTKVYATPKPVDFMDTDGRAFDASVKKAQCGNAFTICMMDDNSMWGCGSNKYGQLGMSRDALTNSRTFLKLNTAIDEKEIKNFKCREWGAIIITD</sequence>
<dbReference type="InterPro" id="IPR052830">
    <property type="entry name" value="RCC1_domain-containing"/>
</dbReference>
<keyword evidence="2" id="KW-1185">Reference proteome</keyword>
<reference evidence="3" key="1">
    <citation type="submission" date="2025-04" db="UniProtKB">
        <authorList>
            <consortium name="RefSeq"/>
        </authorList>
    </citation>
    <scope>IDENTIFICATION</scope>
    <source>
        <tissue evidence="4 5">Thorax and Abdomen</tissue>
        <tissue evidence="3">Whole body</tissue>
    </source>
</reference>
<dbReference type="GeneID" id="107227257"/>
<evidence type="ECO:0000256" key="1">
    <source>
        <dbReference type="PROSITE-ProRule" id="PRU00235"/>
    </source>
</evidence>
<evidence type="ECO:0000313" key="6">
    <source>
        <dbReference type="RefSeq" id="XP_046591615.1"/>
    </source>
</evidence>
<dbReference type="RefSeq" id="XP_046591614.1">
    <property type="nucleotide sequence ID" value="XM_046735658.1"/>
</dbReference>
<proteinExistence type="predicted"/>
<dbReference type="PANTHER" id="PTHR46849:SF1">
    <property type="entry name" value="RCC1 DOMAIN-CONTAINING PROTEIN 1"/>
    <property type="match status" value="1"/>
</dbReference>
<name>A0A6J0CB22_NEOLC</name>
<dbReference type="InterPro" id="IPR009091">
    <property type="entry name" value="RCC1/BLIP-II"/>
</dbReference>
<dbReference type="PANTHER" id="PTHR46849">
    <property type="entry name" value="RCC1 DOMAIN-CONTAINING PROTEIN 1"/>
    <property type="match status" value="1"/>
</dbReference>
<dbReference type="FunCoup" id="A0A6J0CB22">
    <property type="interactions" value="222"/>
</dbReference>
<evidence type="ECO:0000313" key="2">
    <source>
        <dbReference type="Proteomes" id="UP000829291"/>
    </source>
</evidence>
<organism evidence="2 3">
    <name type="scientific">Neodiprion lecontei</name>
    <name type="common">Redheaded pine sawfly</name>
    <dbReference type="NCBI Taxonomy" id="441921"/>
    <lineage>
        <taxon>Eukaryota</taxon>
        <taxon>Metazoa</taxon>
        <taxon>Ecdysozoa</taxon>
        <taxon>Arthropoda</taxon>
        <taxon>Hexapoda</taxon>
        <taxon>Insecta</taxon>
        <taxon>Pterygota</taxon>
        <taxon>Neoptera</taxon>
        <taxon>Endopterygota</taxon>
        <taxon>Hymenoptera</taxon>
        <taxon>Tenthredinoidea</taxon>
        <taxon>Diprionidae</taxon>
        <taxon>Diprioninae</taxon>
        <taxon>Neodiprion</taxon>
    </lineage>
</organism>
<dbReference type="KEGG" id="nlo:107227257"/>
<dbReference type="RefSeq" id="XP_046591615.1">
    <property type="nucleotide sequence ID" value="XM_046735659.1"/>
</dbReference>
<protein>
    <submittedName>
        <fullName evidence="3 4">RCC1 domain-containing protein 1</fullName>
    </submittedName>
</protein>
<feature type="repeat" description="RCC1" evidence="1">
    <location>
        <begin position="235"/>
        <end position="294"/>
    </location>
</feature>
<dbReference type="SUPFAM" id="SSF50985">
    <property type="entry name" value="RCC1/BLIP-II"/>
    <property type="match status" value="1"/>
</dbReference>
<feature type="repeat" description="RCC1" evidence="1">
    <location>
        <begin position="183"/>
        <end position="234"/>
    </location>
</feature>
<evidence type="ECO:0000313" key="5">
    <source>
        <dbReference type="RefSeq" id="XP_046591614.1"/>
    </source>
</evidence>
<accession>A0A6J0CB22</accession>
<dbReference type="PRINTS" id="PR00633">
    <property type="entry name" value="RCCNDNSATION"/>
</dbReference>
<dbReference type="PROSITE" id="PS50012">
    <property type="entry name" value="RCC1_3"/>
    <property type="match status" value="2"/>
</dbReference>
<evidence type="ECO:0000313" key="4">
    <source>
        <dbReference type="RefSeq" id="XP_046591613.1"/>
    </source>
</evidence>